<dbReference type="EMBL" id="PNBA02000014">
    <property type="protein sequence ID" value="KAG6401319.1"/>
    <property type="molecule type" value="Genomic_DNA"/>
</dbReference>
<evidence type="ECO:0000256" key="1">
    <source>
        <dbReference type="ARBA" id="ARBA00009431"/>
    </source>
</evidence>
<organism evidence="5">
    <name type="scientific">Salvia splendens</name>
    <name type="common">Scarlet sage</name>
    <dbReference type="NCBI Taxonomy" id="180675"/>
    <lineage>
        <taxon>Eukaryota</taxon>
        <taxon>Viridiplantae</taxon>
        <taxon>Streptophyta</taxon>
        <taxon>Embryophyta</taxon>
        <taxon>Tracheophyta</taxon>
        <taxon>Spermatophyta</taxon>
        <taxon>Magnoliopsida</taxon>
        <taxon>eudicotyledons</taxon>
        <taxon>Gunneridae</taxon>
        <taxon>Pentapetalae</taxon>
        <taxon>asterids</taxon>
        <taxon>lamiids</taxon>
        <taxon>Lamiales</taxon>
        <taxon>Lamiaceae</taxon>
        <taxon>Nepetoideae</taxon>
        <taxon>Mentheae</taxon>
        <taxon>Salviinae</taxon>
        <taxon>Salvia</taxon>
        <taxon>Salvia subgen. Calosphace</taxon>
        <taxon>core Calosphace</taxon>
    </lineage>
</organism>
<reference evidence="5" key="2">
    <citation type="submission" date="2020-08" db="EMBL/GenBank/DDBJ databases">
        <title>Plant Genome Project.</title>
        <authorList>
            <person name="Zhang R.-G."/>
        </authorList>
    </citation>
    <scope>NUCLEOTIDE SEQUENCE</scope>
    <source>
        <strain evidence="5">Huo1</strain>
        <tissue evidence="5">Leaf</tissue>
    </source>
</reference>
<dbReference type="InterPro" id="IPR029058">
    <property type="entry name" value="AB_hydrolase_fold"/>
</dbReference>
<dbReference type="PANTHER" id="PTHR45749:SF35">
    <property type="entry name" value="AC-LIKE TRANSPOSASE-RELATED"/>
    <property type="match status" value="1"/>
</dbReference>
<proteinExistence type="inferred from homology"/>
<protein>
    <recommendedName>
        <fullName evidence="4">HAT C-terminal dimerisation domain-containing protein</fullName>
    </recommendedName>
</protein>
<dbReference type="GO" id="GO:0006508">
    <property type="term" value="P:proteolysis"/>
    <property type="evidence" value="ECO:0007669"/>
    <property type="project" value="InterPro"/>
</dbReference>
<gene>
    <name evidence="5" type="ORF">SASPL_138171</name>
</gene>
<dbReference type="PANTHER" id="PTHR45749">
    <property type="match status" value="1"/>
</dbReference>
<dbReference type="Proteomes" id="UP000298416">
    <property type="component" value="Unassembled WGS sequence"/>
</dbReference>
<evidence type="ECO:0000256" key="2">
    <source>
        <dbReference type="SAM" id="Coils"/>
    </source>
</evidence>
<evidence type="ECO:0000313" key="5">
    <source>
        <dbReference type="EMBL" id="KAG6401319.1"/>
    </source>
</evidence>
<feature type="domain" description="HAT C-terminal dimerisation" evidence="4">
    <location>
        <begin position="352"/>
        <end position="408"/>
    </location>
</feature>
<dbReference type="SUPFAM" id="SSF53474">
    <property type="entry name" value="alpha/beta-Hydrolases"/>
    <property type="match status" value="1"/>
</dbReference>
<dbReference type="InterPro" id="IPR001563">
    <property type="entry name" value="Peptidase_S10"/>
</dbReference>
<dbReference type="Gene3D" id="3.40.50.1820">
    <property type="entry name" value="alpha/beta hydrolase"/>
    <property type="match status" value="1"/>
</dbReference>
<name>A0A8X8WW63_SALSN</name>
<comment type="similarity">
    <text evidence="1">Belongs to the peptidase S10 family.</text>
</comment>
<dbReference type="Pfam" id="PF05699">
    <property type="entry name" value="Dimer_Tnp_hAT"/>
    <property type="match status" value="1"/>
</dbReference>
<dbReference type="InterPro" id="IPR008906">
    <property type="entry name" value="HATC_C_dom"/>
</dbReference>
<feature type="coiled-coil region" evidence="2">
    <location>
        <begin position="303"/>
        <end position="330"/>
    </location>
</feature>
<comment type="caution">
    <text evidence="5">The sequence shown here is derived from an EMBL/GenBank/DDBJ whole genome shotgun (WGS) entry which is preliminary data.</text>
</comment>
<accession>A0A8X8WW63</accession>
<keyword evidence="2" id="KW-0175">Coiled coil</keyword>
<sequence>MYHYAGSQVRMQRNYYNPTSQNCENKLVKVHEVIKDLNIFNILEPCYHVPESIIQLKNTSMPLSFRRLGETERPLPDDEVADIWLNNEAVRRALHADNTSIAGKWDLFTDRISFHHDAGSMIKYHKNLTSRGYRALIYSGYHDMCIPFTGTEAWTKSIGYKIIDEYVKGQVSGYVTKLAQPFLFWSARIRIQNDLHWTMYTQGYDYNLTFLTVKTAQGAGHTVPDRAGSGPRQTRPRPGAQDGQGPNFFCSSLIFLKKDNSIKYSRRNDKIRPFESGGETSLEFFSLKTDCSLFVVLECCQRNICLELKKEKKENKMNCLAAEVEVNEDATAPGEQSLIAEVEINEENLHTVEDCYPNVSIAYRILLTIPVTVASAERSFSKLKLLKNYLRSSMSQDRLNGLTTCSIEKGILENVDLNIVLADFASRNARRSFFLAKGPSKHKAGAGTRIQAIRGIRVLFALPGWGEDMTNNATFVWDESSESIHYSILQVLNLD</sequence>
<evidence type="ECO:0000259" key="4">
    <source>
        <dbReference type="Pfam" id="PF05699"/>
    </source>
</evidence>
<keyword evidence="6" id="KW-1185">Reference proteome</keyword>
<evidence type="ECO:0000256" key="3">
    <source>
        <dbReference type="SAM" id="MobiDB-lite"/>
    </source>
</evidence>
<evidence type="ECO:0000313" key="6">
    <source>
        <dbReference type="Proteomes" id="UP000298416"/>
    </source>
</evidence>
<dbReference type="AlphaFoldDB" id="A0A8X8WW63"/>
<feature type="region of interest" description="Disordered" evidence="3">
    <location>
        <begin position="221"/>
        <end position="246"/>
    </location>
</feature>
<dbReference type="Pfam" id="PF00450">
    <property type="entry name" value="Peptidase_S10"/>
    <property type="match status" value="1"/>
</dbReference>
<dbReference type="GO" id="GO:0004185">
    <property type="term" value="F:serine-type carboxypeptidase activity"/>
    <property type="evidence" value="ECO:0007669"/>
    <property type="project" value="InterPro"/>
</dbReference>
<reference evidence="5" key="1">
    <citation type="submission" date="2018-01" db="EMBL/GenBank/DDBJ databases">
        <authorList>
            <person name="Mao J.F."/>
        </authorList>
    </citation>
    <scope>NUCLEOTIDE SEQUENCE</scope>
    <source>
        <strain evidence="5">Huo1</strain>
        <tissue evidence="5">Leaf</tissue>
    </source>
</reference>
<dbReference type="GO" id="GO:0046983">
    <property type="term" value="F:protein dimerization activity"/>
    <property type="evidence" value="ECO:0007669"/>
    <property type="project" value="InterPro"/>
</dbReference>